<dbReference type="InterPro" id="IPR050984">
    <property type="entry name" value="Gfo/Idh/MocA_domain"/>
</dbReference>
<dbReference type="AlphaFoldDB" id="A0A3T0I322"/>
<organism evidence="5 6">
    <name type="scientific">Neobacillus mesonae</name>
    <dbReference type="NCBI Taxonomy" id="1193713"/>
    <lineage>
        <taxon>Bacteria</taxon>
        <taxon>Bacillati</taxon>
        <taxon>Bacillota</taxon>
        <taxon>Bacilli</taxon>
        <taxon>Bacillales</taxon>
        <taxon>Bacillaceae</taxon>
        <taxon>Neobacillus</taxon>
    </lineage>
</organism>
<evidence type="ECO:0000256" key="2">
    <source>
        <dbReference type="ARBA" id="ARBA00023002"/>
    </source>
</evidence>
<dbReference type="Gene3D" id="3.30.360.10">
    <property type="entry name" value="Dihydrodipicolinate Reductase, domain 2"/>
    <property type="match status" value="1"/>
</dbReference>
<name>A0A3T0I322_9BACI</name>
<feature type="domain" description="Gfo/Idh/MocA-like oxidoreductase N-terminal" evidence="3">
    <location>
        <begin position="11"/>
        <end position="122"/>
    </location>
</feature>
<dbReference type="Gene3D" id="3.40.50.720">
    <property type="entry name" value="NAD(P)-binding Rossmann-like Domain"/>
    <property type="match status" value="1"/>
</dbReference>
<keyword evidence="6" id="KW-1185">Reference proteome</keyword>
<dbReference type="SUPFAM" id="SSF55347">
    <property type="entry name" value="Glyceraldehyde-3-phosphate dehydrogenase-like, C-terminal domain"/>
    <property type="match status" value="1"/>
</dbReference>
<evidence type="ECO:0000313" key="6">
    <source>
        <dbReference type="Proteomes" id="UP000282892"/>
    </source>
</evidence>
<dbReference type="InterPro" id="IPR055170">
    <property type="entry name" value="GFO_IDH_MocA-like_dom"/>
</dbReference>
<accession>A0A3T0I322</accession>
<proteinExistence type="inferred from homology"/>
<dbReference type="GO" id="GO:0016491">
    <property type="term" value="F:oxidoreductase activity"/>
    <property type="evidence" value="ECO:0007669"/>
    <property type="project" value="UniProtKB-KW"/>
</dbReference>
<dbReference type="OrthoDB" id="9815825at2"/>
<dbReference type="STRING" id="1193713.GCA_001636315_01350"/>
<dbReference type="InterPro" id="IPR036291">
    <property type="entry name" value="NAD(P)-bd_dom_sf"/>
</dbReference>
<dbReference type="PANTHER" id="PTHR22604:SF105">
    <property type="entry name" value="TRANS-1,2-DIHYDROBENZENE-1,2-DIOL DEHYDROGENASE"/>
    <property type="match status" value="1"/>
</dbReference>
<protein>
    <submittedName>
        <fullName evidence="5">Gfo/Idh/MocA family oxidoreductase</fullName>
    </submittedName>
</protein>
<evidence type="ECO:0000259" key="4">
    <source>
        <dbReference type="Pfam" id="PF22725"/>
    </source>
</evidence>
<dbReference type="PANTHER" id="PTHR22604">
    <property type="entry name" value="OXIDOREDUCTASES"/>
    <property type="match status" value="1"/>
</dbReference>
<dbReference type="EMBL" id="CP022572">
    <property type="protein sequence ID" value="AZU63754.1"/>
    <property type="molecule type" value="Genomic_DNA"/>
</dbReference>
<sequence length="322" mass="36605">MKKVKWGILSTADIAQTQVMPAILRANNAEIHGISSLSGKAKETALKFSIPNYYGSYEEMLQNQEINAVYIPVPNHLHKKWVIEAARYGKHVLCEKPAALTVEETLEMVEVCKQNNVKFMEAFMYQFHPQHKRVQEIIESGEIGDLRFMRASFSFNLGDKQNNIRMKNEMGGGSIYDVGCYGIHAIRNLLKSEPEEIKVIANIDPQSGVDLSAVVYMKLENGLNAVFDCGMDMAFRHEYEIVGTKGRVVVPRAFRPDLNDGEGLLLIYSEQGFRNEKIIADQYRKQIEHFSQAVLEDRLPSYSSENTIQNMRVIEACYQSIK</sequence>
<gene>
    <name evidence="5" type="ORF">CHR53_22280</name>
</gene>
<dbReference type="InterPro" id="IPR000683">
    <property type="entry name" value="Gfo/Idh/MocA-like_OxRdtase_N"/>
</dbReference>
<evidence type="ECO:0000256" key="1">
    <source>
        <dbReference type="ARBA" id="ARBA00010928"/>
    </source>
</evidence>
<comment type="similarity">
    <text evidence="1">Belongs to the Gfo/Idh/MocA family.</text>
</comment>
<dbReference type="Proteomes" id="UP000282892">
    <property type="component" value="Chromosome"/>
</dbReference>
<dbReference type="KEGG" id="nmk:CHR53_22280"/>
<dbReference type="GO" id="GO:0000166">
    <property type="term" value="F:nucleotide binding"/>
    <property type="evidence" value="ECO:0007669"/>
    <property type="project" value="InterPro"/>
</dbReference>
<keyword evidence="2" id="KW-0560">Oxidoreductase</keyword>
<dbReference type="RefSeq" id="WP_066386486.1">
    <property type="nucleotide sequence ID" value="NZ_CP022572.1"/>
</dbReference>
<dbReference type="Pfam" id="PF22725">
    <property type="entry name" value="GFO_IDH_MocA_C3"/>
    <property type="match status" value="1"/>
</dbReference>
<dbReference type="Pfam" id="PF01408">
    <property type="entry name" value="GFO_IDH_MocA"/>
    <property type="match status" value="1"/>
</dbReference>
<reference evidence="5 6" key="1">
    <citation type="submission" date="2017-07" db="EMBL/GenBank/DDBJ databases">
        <title>The complete genome sequence of Bacillus mesonae strain H20-5, an efficient strain improving plant abiotic stress resistance.</title>
        <authorList>
            <person name="Kim S.Y."/>
            <person name="Song H."/>
            <person name="Sang M.K."/>
            <person name="Weon H.-Y."/>
            <person name="Song J."/>
        </authorList>
    </citation>
    <scope>NUCLEOTIDE SEQUENCE [LARGE SCALE GENOMIC DNA]</scope>
    <source>
        <strain evidence="5 6">H20-5</strain>
    </source>
</reference>
<evidence type="ECO:0000259" key="3">
    <source>
        <dbReference type="Pfam" id="PF01408"/>
    </source>
</evidence>
<dbReference type="SUPFAM" id="SSF51735">
    <property type="entry name" value="NAD(P)-binding Rossmann-fold domains"/>
    <property type="match status" value="1"/>
</dbReference>
<feature type="domain" description="GFO/IDH/MocA-like oxidoreductase" evidence="4">
    <location>
        <begin position="132"/>
        <end position="248"/>
    </location>
</feature>
<evidence type="ECO:0000313" key="5">
    <source>
        <dbReference type="EMBL" id="AZU63754.1"/>
    </source>
</evidence>